<organism evidence="2 3">
    <name type="scientific">Streptomyces milbemycinicus</name>
    <dbReference type="NCBI Taxonomy" id="476552"/>
    <lineage>
        <taxon>Bacteria</taxon>
        <taxon>Bacillati</taxon>
        <taxon>Actinomycetota</taxon>
        <taxon>Actinomycetes</taxon>
        <taxon>Kitasatosporales</taxon>
        <taxon>Streptomycetaceae</taxon>
        <taxon>Streptomyces</taxon>
    </lineage>
</organism>
<protein>
    <recommendedName>
        <fullName evidence="4">HTH hxlR-type domain-containing protein</fullName>
    </recommendedName>
</protein>
<dbReference type="EMBL" id="JBJDQH010000001">
    <property type="protein sequence ID" value="MFK4263614.1"/>
    <property type="molecule type" value="Genomic_DNA"/>
</dbReference>
<dbReference type="Proteomes" id="UP001620295">
    <property type="component" value="Unassembled WGS sequence"/>
</dbReference>
<dbReference type="RefSeq" id="WP_358637077.1">
    <property type="nucleotide sequence ID" value="NZ_JBFAEV010000010.1"/>
</dbReference>
<dbReference type="InterPro" id="IPR036388">
    <property type="entry name" value="WH-like_DNA-bd_sf"/>
</dbReference>
<comment type="caution">
    <text evidence="2">The sequence shown here is derived from an EMBL/GenBank/DDBJ whole genome shotgun (WGS) entry which is preliminary data.</text>
</comment>
<evidence type="ECO:0000313" key="2">
    <source>
        <dbReference type="EMBL" id="MFK4263614.1"/>
    </source>
</evidence>
<dbReference type="InterPro" id="IPR036390">
    <property type="entry name" value="WH_DNA-bd_sf"/>
</dbReference>
<keyword evidence="3" id="KW-1185">Reference proteome</keyword>
<evidence type="ECO:0000313" key="3">
    <source>
        <dbReference type="Proteomes" id="UP001620295"/>
    </source>
</evidence>
<proteinExistence type="predicted"/>
<evidence type="ECO:0000256" key="1">
    <source>
        <dbReference type="SAM" id="MobiDB-lite"/>
    </source>
</evidence>
<accession>A0ABW8LCG2</accession>
<reference evidence="2 3" key="1">
    <citation type="submission" date="2024-11" db="EMBL/GenBank/DDBJ databases">
        <title>The Natural Products Discovery Center: Release of the First 8490 Sequenced Strains for Exploring Actinobacteria Biosynthetic Diversity.</title>
        <authorList>
            <person name="Kalkreuter E."/>
            <person name="Kautsar S.A."/>
            <person name="Yang D."/>
            <person name="Bader C.D."/>
            <person name="Teijaro C.N."/>
            <person name="Fluegel L."/>
            <person name="Davis C.M."/>
            <person name="Simpson J.R."/>
            <person name="Lauterbach L."/>
            <person name="Steele A.D."/>
            <person name="Gui C."/>
            <person name="Meng S."/>
            <person name="Li G."/>
            <person name="Viehrig K."/>
            <person name="Ye F."/>
            <person name="Su P."/>
            <person name="Kiefer A.F."/>
            <person name="Nichols A."/>
            <person name="Cepeda A.J."/>
            <person name="Yan W."/>
            <person name="Fan B."/>
            <person name="Jiang Y."/>
            <person name="Adhikari A."/>
            <person name="Zheng C.-J."/>
            <person name="Schuster L."/>
            <person name="Cowan T.M."/>
            <person name="Smanski M.J."/>
            <person name="Chevrette M.G."/>
            <person name="De Carvalho L.P.S."/>
            <person name="Shen B."/>
        </authorList>
    </citation>
    <scope>NUCLEOTIDE SEQUENCE [LARGE SCALE GENOMIC DNA]</scope>
    <source>
        <strain evidence="2 3">NPDC020863</strain>
    </source>
</reference>
<name>A0ABW8LCG2_9ACTN</name>
<feature type="region of interest" description="Disordered" evidence="1">
    <location>
        <begin position="84"/>
        <end position="110"/>
    </location>
</feature>
<evidence type="ECO:0008006" key="4">
    <source>
        <dbReference type="Google" id="ProtNLM"/>
    </source>
</evidence>
<gene>
    <name evidence="2" type="ORF">ACI2L5_01555</name>
</gene>
<dbReference type="Gene3D" id="1.10.10.10">
    <property type="entry name" value="Winged helix-like DNA-binding domain superfamily/Winged helix DNA-binding domain"/>
    <property type="match status" value="1"/>
</dbReference>
<sequence length="110" mass="12397">MAPPLVLYELTELGREIAEETRALCTWTEKRTATVYEARAAYDRRQDADQEGRGLLRDALRHEGGEEGQRVQLVAALRGRVGEAGRRTTHVGRRSEDQRIGGVEFAPVHR</sequence>
<dbReference type="SUPFAM" id="SSF46785">
    <property type="entry name" value="Winged helix' DNA-binding domain"/>
    <property type="match status" value="1"/>
</dbReference>